<comment type="caution">
    <text evidence="1">The sequence shown here is derived from an EMBL/GenBank/DDBJ whole genome shotgun (WGS) entry which is preliminary data.</text>
</comment>
<sequence length="74" mass="8533">EEKRARKEFPICLHAWKLSDAEYGSLPQQCKMEIQYGCEKELRRAGVGQDVIDSITRREVAPPEVDEDPLEDND</sequence>
<evidence type="ECO:0000313" key="1">
    <source>
        <dbReference type="EMBL" id="GCA64687.1"/>
    </source>
</evidence>
<organism evidence="1 2">
    <name type="scientific">Kipferlia bialata</name>
    <dbReference type="NCBI Taxonomy" id="797122"/>
    <lineage>
        <taxon>Eukaryota</taxon>
        <taxon>Metamonada</taxon>
        <taxon>Carpediemonas-like organisms</taxon>
        <taxon>Kipferlia</taxon>
    </lineage>
</organism>
<evidence type="ECO:0000313" key="2">
    <source>
        <dbReference type="Proteomes" id="UP000265618"/>
    </source>
</evidence>
<feature type="non-terminal residue" evidence="1">
    <location>
        <position position="1"/>
    </location>
</feature>
<gene>
    <name evidence="1" type="ORF">KIPB_015062</name>
</gene>
<dbReference type="EMBL" id="BDIP01008168">
    <property type="protein sequence ID" value="GCA64687.1"/>
    <property type="molecule type" value="Genomic_DNA"/>
</dbReference>
<dbReference type="AlphaFoldDB" id="A0A391NUE6"/>
<accession>A0A391NUE6</accession>
<keyword evidence="2" id="KW-1185">Reference proteome</keyword>
<protein>
    <submittedName>
        <fullName evidence="1">Uncharacterized protein</fullName>
    </submittedName>
</protein>
<proteinExistence type="predicted"/>
<dbReference type="Proteomes" id="UP000265618">
    <property type="component" value="Unassembled WGS sequence"/>
</dbReference>
<reference evidence="1 2" key="1">
    <citation type="journal article" date="2018" name="PLoS ONE">
        <title>The draft genome of Kipferlia bialata reveals reductive genome evolution in fornicate parasites.</title>
        <authorList>
            <person name="Tanifuji G."/>
            <person name="Takabayashi S."/>
            <person name="Kume K."/>
            <person name="Takagi M."/>
            <person name="Nakayama T."/>
            <person name="Kamikawa R."/>
            <person name="Inagaki Y."/>
            <person name="Hashimoto T."/>
        </authorList>
    </citation>
    <scope>NUCLEOTIDE SEQUENCE [LARGE SCALE GENOMIC DNA]</scope>
    <source>
        <strain evidence="1">NY0173</strain>
    </source>
</reference>
<name>A0A391NUE6_9EUKA</name>